<evidence type="ECO:0000256" key="11">
    <source>
        <dbReference type="SAM" id="Phobius"/>
    </source>
</evidence>
<dbReference type="GO" id="GO:0005886">
    <property type="term" value="C:plasma membrane"/>
    <property type="evidence" value="ECO:0007669"/>
    <property type="project" value="UniProtKB-SubCell"/>
</dbReference>
<keyword evidence="7 11" id="KW-1133">Transmembrane helix</keyword>
<dbReference type="AlphaFoldDB" id="S7XU84"/>
<dbReference type="GO" id="GO:0004100">
    <property type="term" value="F:chitin synthase activity"/>
    <property type="evidence" value="ECO:0007669"/>
    <property type="project" value="UniProtKB-EC"/>
</dbReference>
<dbReference type="Pfam" id="PF03142">
    <property type="entry name" value="Chitin_synth_2"/>
    <property type="match status" value="2"/>
</dbReference>
<gene>
    <name evidence="12" type="ORF">SLOPH_202</name>
</gene>
<keyword evidence="3" id="KW-1003">Cell membrane</keyword>
<dbReference type="SUPFAM" id="SSF53448">
    <property type="entry name" value="Nucleotide-diphospho-sugar transferases"/>
    <property type="match status" value="1"/>
</dbReference>
<feature type="transmembrane region" description="Helical" evidence="11">
    <location>
        <begin position="696"/>
        <end position="718"/>
    </location>
</feature>
<evidence type="ECO:0000256" key="4">
    <source>
        <dbReference type="ARBA" id="ARBA00022676"/>
    </source>
</evidence>
<feature type="region of interest" description="Disordered" evidence="10">
    <location>
        <begin position="540"/>
        <end position="566"/>
    </location>
</feature>
<dbReference type="OrthoDB" id="2186317at2759"/>
<evidence type="ECO:0000256" key="5">
    <source>
        <dbReference type="ARBA" id="ARBA00022679"/>
    </source>
</evidence>
<feature type="transmembrane region" description="Helical" evidence="11">
    <location>
        <begin position="65"/>
        <end position="86"/>
    </location>
</feature>
<dbReference type="GO" id="GO:0005935">
    <property type="term" value="C:cellular bud neck"/>
    <property type="evidence" value="ECO:0007669"/>
    <property type="project" value="EnsemblFungi"/>
</dbReference>
<dbReference type="Gene3D" id="3.90.550.10">
    <property type="entry name" value="Spore Coat Polysaccharide Biosynthesis Protein SpsA, Chain A"/>
    <property type="match status" value="1"/>
</dbReference>
<keyword evidence="8 11" id="KW-0472">Membrane</keyword>
<proteinExistence type="predicted"/>
<dbReference type="VEuPathDB" id="MicrosporidiaDB:SLOPH_202"/>
<dbReference type="STRING" id="1358809.S7XU84"/>
<dbReference type="Proteomes" id="UP000014978">
    <property type="component" value="Unassembled WGS sequence"/>
</dbReference>
<comment type="subcellular location">
    <subcellularLocation>
        <location evidence="1">Cell membrane</location>
        <topology evidence="1">Multi-pass membrane protein</topology>
    </subcellularLocation>
</comment>
<dbReference type="GO" id="GO:0006031">
    <property type="term" value="P:chitin biosynthetic process"/>
    <property type="evidence" value="ECO:0007669"/>
    <property type="project" value="EnsemblFungi"/>
</dbReference>
<feature type="transmembrane region" description="Helical" evidence="11">
    <location>
        <begin position="777"/>
        <end position="795"/>
    </location>
</feature>
<name>S7XU84_SPRLO</name>
<evidence type="ECO:0000256" key="3">
    <source>
        <dbReference type="ARBA" id="ARBA00022475"/>
    </source>
</evidence>
<feature type="transmembrane region" description="Helical" evidence="11">
    <location>
        <begin position="31"/>
        <end position="53"/>
    </location>
</feature>
<accession>S7XU84</accession>
<dbReference type="InParanoid" id="S7XU84"/>
<dbReference type="InterPro" id="IPR004835">
    <property type="entry name" value="Chitin_synth"/>
</dbReference>
<evidence type="ECO:0000256" key="2">
    <source>
        <dbReference type="ARBA" id="ARBA00012543"/>
    </source>
</evidence>
<dbReference type="EMBL" id="ATCN01000232">
    <property type="protein sequence ID" value="EPR79483.1"/>
    <property type="molecule type" value="Genomic_DNA"/>
</dbReference>
<evidence type="ECO:0000256" key="8">
    <source>
        <dbReference type="ARBA" id="ARBA00023136"/>
    </source>
</evidence>
<reference evidence="13" key="1">
    <citation type="journal article" date="2013" name="PLoS Genet.">
        <title>The genome of Spraguea lophii and the basis of host-microsporidian interactions.</title>
        <authorList>
            <person name="Campbell S.E."/>
            <person name="Williams T.A."/>
            <person name="Yousuf A."/>
            <person name="Soanes D.M."/>
            <person name="Paszkiewicz K.H."/>
            <person name="Williams B.A.P."/>
        </authorList>
    </citation>
    <scope>NUCLEOTIDE SEQUENCE [LARGE SCALE GENOMIC DNA]</scope>
    <source>
        <strain evidence="13">42_110</strain>
    </source>
</reference>
<dbReference type="EC" id="2.4.1.16" evidence="2"/>
<dbReference type="GO" id="GO:0045009">
    <property type="term" value="C:chitosome"/>
    <property type="evidence" value="ECO:0007669"/>
    <property type="project" value="EnsemblFungi"/>
</dbReference>
<organism evidence="12 13">
    <name type="scientific">Spraguea lophii (strain 42_110)</name>
    <name type="common">Microsporidian parasite</name>
    <dbReference type="NCBI Taxonomy" id="1358809"/>
    <lineage>
        <taxon>Eukaryota</taxon>
        <taxon>Fungi</taxon>
        <taxon>Fungi incertae sedis</taxon>
        <taxon>Microsporidia</taxon>
        <taxon>Spragueidae</taxon>
        <taxon>Spraguea</taxon>
    </lineage>
</organism>
<keyword evidence="4" id="KW-0328">Glycosyltransferase</keyword>
<dbReference type="PANTHER" id="PTHR22914">
    <property type="entry name" value="CHITIN SYNTHASE"/>
    <property type="match status" value="1"/>
</dbReference>
<comment type="caution">
    <text evidence="12">The sequence shown here is derived from an EMBL/GenBank/DDBJ whole genome shotgun (WGS) entry which is preliminary data.</text>
</comment>
<evidence type="ECO:0000313" key="13">
    <source>
        <dbReference type="Proteomes" id="UP000014978"/>
    </source>
</evidence>
<keyword evidence="5" id="KW-0808">Transferase</keyword>
<protein>
    <recommendedName>
        <fullName evidence="2">chitin synthase</fullName>
        <ecNumber evidence="2">2.4.1.16</ecNumber>
    </recommendedName>
</protein>
<evidence type="ECO:0000256" key="9">
    <source>
        <dbReference type="ARBA" id="ARBA00023180"/>
    </source>
</evidence>
<evidence type="ECO:0000256" key="7">
    <source>
        <dbReference type="ARBA" id="ARBA00022989"/>
    </source>
</evidence>
<evidence type="ECO:0000313" key="12">
    <source>
        <dbReference type="EMBL" id="EPR79483.1"/>
    </source>
</evidence>
<keyword evidence="6 11" id="KW-0812">Transmembrane</keyword>
<dbReference type="GO" id="GO:0000131">
    <property type="term" value="C:incipient cellular bud site"/>
    <property type="evidence" value="ECO:0007669"/>
    <property type="project" value="EnsemblFungi"/>
</dbReference>
<dbReference type="OMA" id="PQDWKVF"/>
<feature type="transmembrane region" description="Helical" evidence="11">
    <location>
        <begin position="750"/>
        <end position="771"/>
    </location>
</feature>
<feature type="transmembrane region" description="Helical" evidence="11">
    <location>
        <begin position="724"/>
        <end position="743"/>
    </location>
</feature>
<keyword evidence="13" id="KW-1185">Reference proteome</keyword>
<dbReference type="GO" id="GO:0097271">
    <property type="term" value="P:protein localization to bud neck"/>
    <property type="evidence" value="ECO:0007669"/>
    <property type="project" value="EnsemblFungi"/>
</dbReference>
<feature type="transmembrane region" description="Helical" evidence="11">
    <location>
        <begin position="233"/>
        <end position="259"/>
    </location>
</feature>
<keyword evidence="9" id="KW-0325">Glycoprotein</keyword>
<evidence type="ECO:0000256" key="10">
    <source>
        <dbReference type="SAM" id="MobiDB-lite"/>
    </source>
</evidence>
<evidence type="ECO:0000256" key="1">
    <source>
        <dbReference type="ARBA" id="ARBA00004651"/>
    </source>
</evidence>
<dbReference type="InterPro" id="IPR029044">
    <property type="entry name" value="Nucleotide-diphossugar_trans"/>
</dbReference>
<sequence>MQRPSNSELLRSSSRTLFRQDILRDDHSKSFWYNIFPIFTFLIPDCILRCFGIKSKSSITAWREKVALCAIIAMLCLILGFFTYGINIFLCHGNNNFIYGKLKLKKNYVIANGGIFYTDEYENSSIIYLGSKKCRKFSDMDILSTRDMVRVGDIYFYTADVLNRNFIIRDNKIFNPAVFLEYGGDDVFLEKMEKIKNGGNIDILDKNEKLCFEDGCYMGRLNSKSYGCLIADFLLYISTVIIFSLILVKFFLAIFYSFYRRNKKIYKNDMPAVMLVTCYSENEEGIRHTLDSLCNQDHKEKILVIVADGDVKGADNDISTPQIIKNMIEIDDRYGLEPMDYLSLAIGNKKHNRAIVYPGVYRSKEKECKVIFIEKIGNPNEINKRGNRGKRDSQVIIMGFFQKILYDERMTPLDIDLYHKFRYLNSHLKLTDYECLLMVDADTIVEEDALTCFTSTFLDDGKIMGVCGETTIINKFDSWVSMIQVFEYYIAHHQAKAFESVFGGVTCLPGCFSAYRIRVIEESVSYDDYIIDVLNEQEQEFNSGGDRNDNGNSNGSNNSNNNGNTANNNIITTYDTNNNIITTTNHTINHTNHITTNHNTHTTNNNTKTIKSKRRMCVPLVANTFILNGYSVTETNTLHEKNLLLLGEDRYLTTIMLKTFYRRKLVFIPKAKCGTLVPSSFKVLLSQRRRWINSTVHNLFVLIGVNKLCGTFCCSMQFVVGIELFGTLTLPVAIFFTGVLIVSSIMKEPAWIPLIMLMGILGLPGILVFMTTFQLSYLFWIIVYIVSLPVWNFILPSYAFWHFDDFTWGETRKVEGGDAHEMGEGVFDSSLVRLRHLEECEEM</sequence>
<dbReference type="HOGENOM" id="CLU_002572_0_1_1"/>
<feature type="compositionally biased region" description="Low complexity" evidence="10">
    <location>
        <begin position="542"/>
        <end position="566"/>
    </location>
</feature>
<dbReference type="PANTHER" id="PTHR22914:SF16">
    <property type="entry name" value="CHITIN SYNTHASE 3"/>
    <property type="match status" value="1"/>
</dbReference>
<dbReference type="GO" id="GO:0030428">
    <property type="term" value="C:cell septum"/>
    <property type="evidence" value="ECO:0007669"/>
    <property type="project" value="TreeGrafter"/>
</dbReference>
<evidence type="ECO:0000256" key="6">
    <source>
        <dbReference type="ARBA" id="ARBA00022692"/>
    </source>
</evidence>